<keyword evidence="3" id="KW-1185">Reference proteome</keyword>
<dbReference type="InterPro" id="IPR049012">
    <property type="entry name" value="Mutator_transp_dom"/>
</dbReference>
<evidence type="ECO:0000259" key="1">
    <source>
        <dbReference type="Pfam" id="PF20700"/>
    </source>
</evidence>
<organism evidence="2 3">
    <name type="scientific">Trichomalopsis sarcophagae</name>
    <dbReference type="NCBI Taxonomy" id="543379"/>
    <lineage>
        <taxon>Eukaryota</taxon>
        <taxon>Metazoa</taxon>
        <taxon>Ecdysozoa</taxon>
        <taxon>Arthropoda</taxon>
        <taxon>Hexapoda</taxon>
        <taxon>Insecta</taxon>
        <taxon>Pterygota</taxon>
        <taxon>Neoptera</taxon>
        <taxon>Endopterygota</taxon>
        <taxon>Hymenoptera</taxon>
        <taxon>Apocrita</taxon>
        <taxon>Proctotrupomorpha</taxon>
        <taxon>Chalcidoidea</taxon>
        <taxon>Pteromalidae</taxon>
        <taxon>Pteromalinae</taxon>
        <taxon>Trichomalopsis</taxon>
    </lineage>
</organism>
<protein>
    <recommendedName>
        <fullName evidence="1">Mutator-like transposase domain-containing protein</fullName>
    </recommendedName>
</protein>
<accession>A0A232EIU3</accession>
<dbReference type="OrthoDB" id="7680010at2759"/>
<name>A0A232EIU3_9HYME</name>
<evidence type="ECO:0000313" key="3">
    <source>
        <dbReference type="Proteomes" id="UP000215335"/>
    </source>
</evidence>
<gene>
    <name evidence="2" type="ORF">TSAR_016258</name>
</gene>
<sequence length="195" mass="22710">LLIKENFEYLQTILHKRLRNYDDLEDYSDGTFYKKFIKSLPVHKILNSKIGKNSNTYELNIRSVLAMRIVGGGLVSLRRFCGVMNFPAPVQSSMIKDQLRIKEAEKQTEMNSKEARRLRRQLNISSADNEYIWLSVFRVLISIETQWLGPLNSDGSPIFESSKFAMWPIQMIVNDVPFKIRYSEPITCGIWFGKH</sequence>
<reference evidence="2 3" key="1">
    <citation type="journal article" date="2017" name="Curr. Biol.">
        <title>The Evolution of Venom by Co-option of Single-Copy Genes.</title>
        <authorList>
            <person name="Martinson E.O."/>
            <person name="Mrinalini"/>
            <person name="Kelkar Y.D."/>
            <person name="Chang C.H."/>
            <person name="Werren J.H."/>
        </authorList>
    </citation>
    <scope>NUCLEOTIDE SEQUENCE [LARGE SCALE GENOMIC DNA]</scope>
    <source>
        <strain evidence="2 3">Alberta</strain>
        <tissue evidence="2">Whole body</tissue>
    </source>
</reference>
<comment type="caution">
    <text evidence="2">The sequence shown here is derived from an EMBL/GenBank/DDBJ whole genome shotgun (WGS) entry which is preliminary data.</text>
</comment>
<feature type="non-terminal residue" evidence="2">
    <location>
        <position position="1"/>
    </location>
</feature>
<feature type="domain" description="Mutator-like transposase" evidence="1">
    <location>
        <begin position="50"/>
        <end position="123"/>
    </location>
</feature>
<dbReference type="AlphaFoldDB" id="A0A232EIU3"/>
<evidence type="ECO:0000313" key="2">
    <source>
        <dbReference type="EMBL" id="OXU18265.1"/>
    </source>
</evidence>
<dbReference type="Proteomes" id="UP000215335">
    <property type="component" value="Unassembled WGS sequence"/>
</dbReference>
<dbReference type="EMBL" id="NNAY01004161">
    <property type="protein sequence ID" value="OXU18265.1"/>
    <property type="molecule type" value="Genomic_DNA"/>
</dbReference>
<dbReference type="Pfam" id="PF20700">
    <property type="entry name" value="Mutator"/>
    <property type="match status" value="1"/>
</dbReference>
<proteinExistence type="predicted"/>